<dbReference type="EMBL" id="CAJOBB010001315">
    <property type="protein sequence ID" value="CAF3839888.1"/>
    <property type="molecule type" value="Genomic_DNA"/>
</dbReference>
<evidence type="ECO:0000313" key="2">
    <source>
        <dbReference type="EMBL" id="CAF3839888.1"/>
    </source>
</evidence>
<dbReference type="AlphaFoldDB" id="A0A814HJR9"/>
<name>A0A814HJR9_9BILA</name>
<dbReference type="EMBL" id="CAJNOE010000173">
    <property type="protein sequence ID" value="CAF1011010.1"/>
    <property type="molecule type" value="Genomic_DNA"/>
</dbReference>
<accession>A0A814HJR9</accession>
<dbReference type="Proteomes" id="UP000663868">
    <property type="component" value="Unassembled WGS sequence"/>
</dbReference>
<protein>
    <submittedName>
        <fullName evidence="1">Uncharacterized protein</fullName>
    </submittedName>
</protein>
<proteinExistence type="predicted"/>
<gene>
    <name evidence="1" type="ORF">IZO911_LOCUS18179</name>
    <name evidence="2" type="ORF">KXQ929_LOCUS19410</name>
</gene>
<organism evidence="1 3">
    <name type="scientific">Adineta steineri</name>
    <dbReference type="NCBI Taxonomy" id="433720"/>
    <lineage>
        <taxon>Eukaryota</taxon>
        <taxon>Metazoa</taxon>
        <taxon>Spiralia</taxon>
        <taxon>Gnathifera</taxon>
        <taxon>Rotifera</taxon>
        <taxon>Eurotatoria</taxon>
        <taxon>Bdelloidea</taxon>
        <taxon>Adinetida</taxon>
        <taxon>Adinetidae</taxon>
        <taxon>Adineta</taxon>
    </lineage>
</organism>
<sequence>MQIYYYSLCLLAFNIILINAKYVYRSTDNEQNKNMFYSNNAVNHAYRHGDSKILTTEFQPLEVYEDKSNDDVITFGRLQKKAIFRGDPREFIG</sequence>
<reference evidence="1" key="1">
    <citation type="submission" date="2021-02" db="EMBL/GenBank/DDBJ databases">
        <authorList>
            <person name="Nowell W R."/>
        </authorList>
    </citation>
    <scope>NUCLEOTIDE SEQUENCE</scope>
</reference>
<comment type="caution">
    <text evidence="1">The sequence shown here is derived from an EMBL/GenBank/DDBJ whole genome shotgun (WGS) entry which is preliminary data.</text>
</comment>
<evidence type="ECO:0000313" key="1">
    <source>
        <dbReference type="EMBL" id="CAF1011010.1"/>
    </source>
</evidence>
<dbReference type="Proteomes" id="UP000663860">
    <property type="component" value="Unassembled WGS sequence"/>
</dbReference>
<evidence type="ECO:0000313" key="3">
    <source>
        <dbReference type="Proteomes" id="UP000663860"/>
    </source>
</evidence>